<reference evidence="1" key="1">
    <citation type="submission" date="2020-08" db="EMBL/GenBank/DDBJ databases">
        <title>Genome public.</title>
        <authorList>
            <person name="Liu C."/>
            <person name="Sun Q."/>
        </authorList>
    </citation>
    <scope>NUCLEOTIDE SEQUENCE</scope>
    <source>
        <strain evidence="1">BX22</strain>
    </source>
</reference>
<evidence type="ECO:0000313" key="2">
    <source>
        <dbReference type="Proteomes" id="UP000637359"/>
    </source>
</evidence>
<accession>A0A923L4I5</accession>
<sequence>MEFEDVIAANFDELLNKLYEDDGSNDLTELDKFYDSYTYEEAEKFFKTDKVGIIQEALEYFFRHDDDSTWLLTNMEQLVHSKKADFAPHVVAEVLYKFIESKYDTESSENKNLVRRVIEQLVKHSDPVIPRYAKKLQKLVDGKENKG</sequence>
<dbReference type="RefSeq" id="WP_186869039.1">
    <property type="nucleotide sequence ID" value="NZ_JACOOL010000003.1"/>
</dbReference>
<dbReference type="Proteomes" id="UP000637359">
    <property type="component" value="Unassembled WGS sequence"/>
</dbReference>
<comment type="caution">
    <text evidence="1">The sequence shown here is derived from an EMBL/GenBank/DDBJ whole genome shotgun (WGS) entry which is preliminary data.</text>
</comment>
<organism evidence="1 2">
    <name type="scientific">Ornithinibacillus hominis</name>
    <dbReference type="NCBI Taxonomy" id="2763055"/>
    <lineage>
        <taxon>Bacteria</taxon>
        <taxon>Bacillati</taxon>
        <taxon>Bacillota</taxon>
        <taxon>Bacilli</taxon>
        <taxon>Bacillales</taxon>
        <taxon>Bacillaceae</taxon>
        <taxon>Ornithinibacillus</taxon>
    </lineage>
</organism>
<dbReference type="EMBL" id="JACOOL010000003">
    <property type="protein sequence ID" value="MBC5636329.1"/>
    <property type="molecule type" value="Genomic_DNA"/>
</dbReference>
<protein>
    <submittedName>
        <fullName evidence="1">Uncharacterized protein</fullName>
    </submittedName>
</protein>
<proteinExistence type="predicted"/>
<name>A0A923L4I5_9BACI</name>
<dbReference type="AlphaFoldDB" id="A0A923L4I5"/>
<evidence type="ECO:0000313" key="1">
    <source>
        <dbReference type="EMBL" id="MBC5636329.1"/>
    </source>
</evidence>
<keyword evidence="2" id="KW-1185">Reference proteome</keyword>
<gene>
    <name evidence="1" type="ORF">H8S33_05740</name>
</gene>